<dbReference type="EMBL" id="KQ418737">
    <property type="protein sequence ID" value="KOF86103.1"/>
    <property type="molecule type" value="Genomic_DNA"/>
</dbReference>
<accession>A0A0L8H9Y6</accession>
<name>A0A0L8H9Y6_OCTBM</name>
<protein>
    <submittedName>
        <fullName evidence="1">Uncharacterized protein</fullName>
    </submittedName>
</protein>
<sequence>MNKKKETSATTLLKTLENFGENVATKIENATEATIMTENLAVVVQKVEKEKDVVFPGENKKLETWVKEAKTTATLPKALLKKTLGNGNSVGVSVMLFRNIINLMPNSSSNDTSESEQKTLNSMILSIKVGKKKLTQLEEPVVLGFQHTAEVRI</sequence>
<organism evidence="1">
    <name type="scientific">Octopus bimaculoides</name>
    <name type="common">California two-spotted octopus</name>
    <dbReference type="NCBI Taxonomy" id="37653"/>
    <lineage>
        <taxon>Eukaryota</taxon>
        <taxon>Metazoa</taxon>
        <taxon>Spiralia</taxon>
        <taxon>Lophotrochozoa</taxon>
        <taxon>Mollusca</taxon>
        <taxon>Cephalopoda</taxon>
        <taxon>Coleoidea</taxon>
        <taxon>Octopodiformes</taxon>
        <taxon>Octopoda</taxon>
        <taxon>Incirrata</taxon>
        <taxon>Octopodidae</taxon>
        <taxon>Octopus</taxon>
    </lineage>
</organism>
<dbReference type="AlphaFoldDB" id="A0A0L8H9Y6"/>
<dbReference type="Gene3D" id="2.60.220.50">
    <property type="match status" value="1"/>
</dbReference>
<dbReference type="InterPro" id="IPR046338">
    <property type="entry name" value="GAIN_dom_sf"/>
</dbReference>
<evidence type="ECO:0000313" key="1">
    <source>
        <dbReference type="EMBL" id="KOF86103.1"/>
    </source>
</evidence>
<proteinExistence type="predicted"/>
<gene>
    <name evidence="1" type="ORF">OCBIM_22019230mg</name>
</gene>
<dbReference type="OrthoDB" id="10052455at2759"/>
<reference evidence="1" key="1">
    <citation type="submission" date="2015-07" db="EMBL/GenBank/DDBJ databases">
        <title>MeaNS - Measles Nucleotide Surveillance Program.</title>
        <authorList>
            <person name="Tran T."/>
            <person name="Druce J."/>
        </authorList>
    </citation>
    <scope>NUCLEOTIDE SEQUENCE</scope>
    <source>
        <strain evidence="1">UCB-OBI-ISO-001</strain>
        <tissue evidence="1">Gonad</tissue>
    </source>
</reference>